<evidence type="ECO:0000256" key="9">
    <source>
        <dbReference type="SAM" id="Phobius"/>
    </source>
</evidence>
<reference evidence="11 12" key="1">
    <citation type="submission" date="2018-01" db="EMBL/GenBank/DDBJ databases">
        <title>Glutamicibacter soli strain NHPC-3 Whole genome sequence and assembly.</title>
        <authorList>
            <person name="Choudhury P."/>
            <person name="Gupta D."/>
            <person name="Sengupta K."/>
            <person name="Jawed A."/>
            <person name="Sultana N."/>
            <person name="Saha P."/>
        </authorList>
    </citation>
    <scope>NUCLEOTIDE SEQUENCE [LARGE SCALE GENOMIC DNA]</scope>
    <source>
        <strain evidence="11 12">NHPC-3</strain>
    </source>
</reference>
<evidence type="ECO:0000256" key="5">
    <source>
        <dbReference type="ARBA" id="ARBA00022741"/>
    </source>
</evidence>
<accession>A0A365YCS8</accession>
<sequence>MKARLKDTLTKQFSGRGVIILLGVAALLAVSATEIISILQDGFVASTSTSIRGALSGVILCIALIIGRRWVAASLGIYLATAFFFFGNGMLLIWMVLSAVIFSALAATALSRHIRVWYLTILVGWMIQFIIRAGDDAILLVLIAPLALSAFALTRSIFVLRERNARTSKEMEEADARARQAIEAERKNIARDLHDIVAHDITVVAMQSKAAKFANDGQMALDAIDVIAKLSTETLHDLRLMLNVLRTDGTMADPAVSVNDKPAATTVYAVQGVELFSQRLREANFVVSSHTEEKISELPRSAQTALYRVMQEATTNVIKHALPGGECSISLTAQGTEAKLKITNQVPNLGSPKNSLPIGGSGLIGMEDRMKAFGGRFNTSERNGRWILTASIPF</sequence>
<dbReference type="GO" id="GO:0000155">
    <property type="term" value="F:phosphorelay sensor kinase activity"/>
    <property type="evidence" value="ECO:0007669"/>
    <property type="project" value="InterPro"/>
</dbReference>
<evidence type="ECO:0000256" key="7">
    <source>
        <dbReference type="ARBA" id="ARBA00022840"/>
    </source>
</evidence>
<evidence type="ECO:0000256" key="2">
    <source>
        <dbReference type="ARBA" id="ARBA00012438"/>
    </source>
</evidence>
<keyword evidence="9" id="KW-1133">Transmembrane helix</keyword>
<evidence type="ECO:0000256" key="6">
    <source>
        <dbReference type="ARBA" id="ARBA00022777"/>
    </source>
</evidence>
<keyword evidence="12" id="KW-1185">Reference proteome</keyword>
<evidence type="ECO:0000259" key="10">
    <source>
        <dbReference type="Pfam" id="PF07730"/>
    </source>
</evidence>
<feature type="transmembrane region" description="Helical" evidence="9">
    <location>
        <begin position="18"/>
        <end position="39"/>
    </location>
</feature>
<dbReference type="GO" id="GO:0016020">
    <property type="term" value="C:membrane"/>
    <property type="evidence" value="ECO:0007669"/>
    <property type="project" value="InterPro"/>
</dbReference>
<dbReference type="EMBL" id="POAF01000006">
    <property type="protein sequence ID" value="RBM00110.1"/>
    <property type="molecule type" value="Genomic_DNA"/>
</dbReference>
<keyword evidence="5" id="KW-0547">Nucleotide-binding</keyword>
<proteinExistence type="predicted"/>
<feature type="transmembrane region" description="Helical" evidence="9">
    <location>
        <begin position="114"/>
        <end position="131"/>
    </location>
</feature>
<keyword evidence="3" id="KW-0597">Phosphoprotein</keyword>
<dbReference type="RefSeq" id="WP_113607637.1">
    <property type="nucleotide sequence ID" value="NZ_POAF01000006.1"/>
</dbReference>
<name>A0A365YCS8_9MICC</name>
<gene>
    <name evidence="11" type="ORF">C1H84_13370</name>
</gene>
<dbReference type="CDD" id="cd16917">
    <property type="entry name" value="HATPase_UhpB-NarQ-NarX-like"/>
    <property type="match status" value="1"/>
</dbReference>
<dbReference type="Gene3D" id="1.20.5.1930">
    <property type="match status" value="1"/>
</dbReference>
<dbReference type="EC" id="2.7.13.3" evidence="2"/>
<feature type="domain" description="Signal transduction histidine kinase subgroup 3 dimerisation and phosphoacceptor" evidence="10">
    <location>
        <begin position="185"/>
        <end position="248"/>
    </location>
</feature>
<dbReference type="PANTHER" id="PTHR24421:SF10">
    <property type="entry name" value="NITRATE_NITRITE SENSOR PROTEIN NARQ"/>
    <property type="match status" value="1"/>
</dbReference>
<dbReference type="SUPFAM" id="SSF55874">
    <property type="entry name" value="ATPase domain of HSP90 chaperone/DNA topoisomerase II/histidine kinase"/>
    <property type="match status" value="1"/>
</dbReference>
<dbReference type="InterPro" id="IPR036890">
    <property type="entry name" value="HATPase_C_sf"/>
</dbReference>
<keyword evidence="4" id="KW-0808">Transferase</keyword>
<evidence type="ECO:0000313" key="12">
    <source>
        <dbReference type="Proteomes" id="UP000252167"/>
    </source>
</evidence>
<comment type="caution">
    <text evidence="11">The sequence shown here is derived from an EMBL/GenBank/DDBJ whole genome shotgun (WGS) entry which is preliminary data.</text>
</comment>
<keyword evidence="9" id="KW-0472">Membrane</keyword>
<dbReference type="AlphaFoldDB" id="A0A365YCS8"/>
<protein>
    <recommendedName>
        <fullName evidence="2">histidine kinase</fullName>
        <ecNumber evidence="2">2.7.13.3</ecNumber>
    </recommendedName>
</protein>
<evidence type="ECO:0000313" key="11">
    <source>
        <dbReference type="EMBL" id="RBM00110.1"/>
    </source>
</evidence>
<keyword evidence="6" id="KW-0418">Kinase</keyword>
<keyword evidence="8" id="KW-0902">Two-component regulatory system</keyword>
<dbReference type="InterPro" id="IPR050482">
    <property type="entry name" value="Sensor_HK_TwoCompSys"/>
</dbReference>
<dbReference type="Proteomes" id="UP000252167">
    <property type="component" value="Unassembled WGS sequence"/>
</dbReference>
<dbReference type="GO" id="GO:0046983">
    <property type="term" value="F:protein dimerization activity"/>
    <property type="evidence" value="ECO:0007669"/>
    <property type="project" value="InterPro"/>
</dbReference>
<feature type="transmembrane region" description="Helical" evidence="9">
    <location>
        <begin position="137"/>
        <end position="160"/>
    </location>
</feature>
<organism evidence="11 12">
    <name type="scientific">Glutamicibacter soli</name>
    <dbReference type="NCBI Taxonomy" id="453836"/>
    <lineage>
        <taxon>Bacteria</taxon>
        <taxon>Bacillati</taxon>
        <taxon>Actinomycetota</taxon>
        <taxon>Actinomycetes</taxon>
        <taxon>Micrococcales</taxon>
        <taxon>Micrococcaceae</taxon>
        <taxon>Glutamicibacter</taxon>
    </lineage>
</organism>
<feature type="transmembrane region" description="Helical" evidence="9">
    <location>
        <begin position="51"/>
        <end position="71"/>
    </location>
</feature>
<comment type="catalytic activity">
    <reaction evidence="1">
        <text>ATP + protein L-histidine = ADP + protein N-phospho-L-histidine.</text>
        <dbReference type="EC" id="2.7.13.3"/>
    </reaction>
</comment>
<evidence type="ECO:0000256" key="3">
    <source>
        <dbReference type="ARBA" id="ARBA00022553"/>
    </source>
</evidence>
<keyword evidence="7" id="KW-0067">ATP-binding</keyword>
<dbReference type="PANTHER" id="PTHR24421">
    <property type="entry name" value="NITRATE/NITRITE SENSOR PROTEIN NARX-RELATED"/>
    <property type="match status" value="1"/>
</dbReference>
<dbReference type="GO" id="GO:0005524">
    <property type="term" value="F:ATP binding"/>
    <property type="evidence" value="ECO:0007669"/>
    <property type="project" value="UniProtKB-KW"/>
</dbReference>
<dbReference type="InterPro" id="IPR011712">
    <property type="entry name" value="Sig_transdc_His_kin_sub3_dim/P"/>
</dbReference>
<dbReference type="Gene3D" id="3.30.565.10">
    <property type="entry name" value="Histidine kinase-like ATPase, C-terminal domain"/>
    <property type="match status" value="1"/>
</dbReference>
<dbReference type="Pfam" id="PF07730">
    <property type="entry name" value="HisKA_3"/>
    <property type="match status" value="1"/>
</dbReference>
<evidence type="ECO:0000256" key="8">
    <source>
        <dbReference type="ARBA" id="ARBA00023012"/>
    </source>
</evidence>
<evidence type="ECO:0000256" key="4">
    <source>
        <dbReference type="ARBA" id="ARBA00022679"/>
    </source>
</evidence>
<evidence type="ECO:0000256" key="1">
    <source>
        <dbReference type="ARBA" id="ARBA00000085"/>
    </source>
</evidence>
<keyword evidence="9" id="KW-0812">Transmembrane</keyword>
<feature type="transmembrane region" description="Helical" evidence="9">
    <location>
        <begin position="77"/>
        <end position="102"/>
    </location>
</feature>